<reference evidence="1" key="1">
    <citation type="submission" date="2021-06" db="EMBL/GenBank/DDBJ databases">
        <authorList>
            <person name="Kallberg Y."/>
            <person name="Tangrot J."/>
            <person name="Rosling A."/>
        </authorList>
    </citation>
    <scope>NUCLEOTIDE SEQUENCE</scope>
    <source>
        <strain evidence="1">MA461A</strain>
    </source>
</reference>
<comment type="caution">
    <text evidence="1">The sequence shown here is derived from an EMBL/GenBank/DDBJ whole genome shotgun (WGS) entry which is preliminary data.</text>
</comment>
<evidence type="ECO:0000313" key="1">
    <source>
        <dbReference type="EMBL" id="CAG8799676.1"/>
    </source>
</evidence>
<organism evidence="1 2">
    <name type="scientific">Racocetra persica</name>
    <dbReference type="NCBI Taxonomy" id="160502"/>
    <lineage>
        <taxon>Eukaryota</taxon>
        <taxon>Fungi</taxon>
        <taxon>Fungi incertae sedis</taxon>
        <taxon>Mucoromycota</taxon>
        <taxon>Glomeromycotina</taxon>
        <taxon>Glomeromycetes</taxon>
        <taxon>Diversisporales</taxon>
        <taxon>Gigasporaceae</taxon>
        <taxon>Racocetra</taxon>
    </lineage>
</organism>
<feature type="non-terminal residue" evidence="1">
    <location>
        <position position="83"/>
    </location>
</feature>
<proteinExistence type="predicted"/>
<feature type="non-terminal residue" evidence="1">
    <location>
        <position position="1"/>
    </location>
</feature>
<gene>
    <name evidence="1" type="ORF">RPERSI_LOCUS20772</name>
</gene>
<accession>A0ACA9RNI0</accession>
<dbReference type="Proteomes" id="UP000789920">
    <property type="component" value="Unassembled WGS sequence"/>
</dbReference>
<dbReference type="EMBL" id="CAJVQC010059322">
    <property type="protein sequence ID" value="CAG8799676.1"/>
    <property type="molecule type" value="Genomic_DNA"/>
</dbReference>
<sequence length="83" mass="9591">TSNFTPLTQDMNVQSDFVKELSFHTRYNDFDVYEFNNNETGQIFVTWNTTNIPWNITNRIILSNGVSGSTTSFVSQYLREVGQ</sequence>
<name>A0ACA9RNI0_9GLOM</name>
<evidence type="ECO:0000313" key="2">
    <source>
        <dbReference type="Proteomes" id="UP000789920"/>
    </source>
</evidence>
<keyword evidence="2" id="KW-1185">Reference proteome</keyword>
<protein>
    <submittedName>
        <fullName evidence="1">2840_t:CDS:1</fullName>
    </submittedName>
</protein>